<dbReference type="OrthoDB" id="10028886at2759"/>
<protein>
    <submittedName>
        <fullName evidence="1">Uncharacterized protein</fullName>
    </submittedName>
</protein>
<reference evidence="1" key="1">
    <citation type="submission" date="2010-05" db="EMBL/GenBank/DDBJ databases">
        <title>The Genome Sequence of Magnaporthe poae strain ATCC 64411.</title>
        <authorList>
            <consortium name="The Broad Institute Genome Sequencing Platform"/>
            <consortium name="Broad Institute Genome Sequencing Center for Infectious Disease"/>
            <person name="Ma L.-J."/>
            <person name="Dead R."/>
            <person name="Young S."/>
            <person name="Zeng Q."/>
            <person name="Koehrsen M."/>
            <person name="Alvarado L."/>
            <person name="Berlin A."/>
            <person name="Chapman S.B."/>
            <person name="Chen Z."/>
            <person name="Freedman E."/>
            <person name="Gellesch M."/>
            <person name="Goldberg J."/>
            <person name="Griggs A."/>
            <person name="Gujja S."/>
            <person name="Heilman E.R."/>
            <person name="Heiman D."/>
            <person name="Hepburn T."/>
            <person name="Howarth C."/>
            <person name="Jen D."/>
            <person name="Larson L."/>
            <person name="Mehta T."/>
            <person name="Neiman D."/>
            <person name="Pearson M."/>
            <person name="Roberts A."/>
            <person name="Saif S."/>
            <person name="Shea T."/>
            <person name="Shenoy N."/>
            <person name="Sisk P."/>
            <person name="Stolte C."/>
            <person name="Sykes S."/>
            <person name="Walk T."/>
            <person name="White J."/>
            <person name="Yandava C."/>
            <person name="Haas B."/>
            <person name="Nusbaum C."/>
            <person name="Birren B."/>
        </authorList>
    </citation>
    <scope>NUCLEOTIDE SEQUENCE</scope>
    <source>
        <strain evidence="1">ATCC 64411</strain>
    </source>
</reference>
<dbReference type="AlphaFoldDB" id="A0A0H2TYG5"/>
<gene>
    <name evidence="1" type="ORF">MAPG_08129</name>
</gene>
<organism evidence="1">
    <name type="scientific">Magnaporthiopsis poae (strain ATCC 64411 / 73-15)</name>
    <name type="common">Kentucky bluegrass fungus</name>
    <name type="synonym">Magnaporthe poae</name>
    <dbReference type="NCBI Taxonomy" id="644358"/>
    <lineage>
        <taxon>Eukaryota</taxon>
        <taxon>Fungi</taxon>
        <taxon>Dikarya</taxon>
        <taxon>Ascomycota</taxon>
        <taxon>Pezizomycotina</taxon>
        <taxon>Sordariomycetes</taxon>
        <taxon>Sordariomycetidae</taxon>
        <taxon>Magnaporthales</taxon>
        <taxon>Magnaporthaceae</taxon>
        <taxon>Magnaporthiopsis</taxon>
    </lineage>
</organism>
<feature type="non-terminal residue" evidence="1">
    <location>
        <position position="196"/>
    </location>
</feature>
<accession>A0A0H2TYG5</accession>
<proteinExistence type="predicted"/>
<dbReference type="EMBL" id="GL876972">
    <property type="protein sequence ID" value="KLU89155.1"/>
    <property type="molecule type" value="Genomic_DNA"/>
</dbReference>
<evidence type="ECO:0000313" key="1">
    <source>
        <dbReference type="EMBL" id="KLU89155.1"/>
    </source>
</evidence>
<dbReference type="VEuPathDB" id="FungiDB:MAPG_08129"/>
<name>A0A0H2TYG5_MAGP6</name>
<sequence>MGSPWPGCLPLDIWYLVCQELADSGPEFDALFNLALTSRALAGVALPALWGVQHAAWIYRPDLSNAGNVCLWRSLALSSLGKSAFPYASWIRVIELGGLRGMLEEIGRTAHMREAFFGGDMDVFHPRHMTGQTVVTRSGGRANLSPAQMDMITIRIGESITSSVRDGADRSNKIVAVAELESYQLPVEVLTSFIVR</sequence>
<reference evidence="1" key="2">
    <citation type="submission" date="2011-03" db="EMBL/GenBank/DDBJ databases">
        <title>Annotation of Magnaporthe poae ATCC 64411.</title>
        <authorList>
            <person name="Ma L.-J."/>
            <person name="Dead R."/>
            <person name="Young S.K."/>
            <person name="Zeng Q."/>
            <person name="Gargeya S."/>
            <person name="Fitzgerald M."/>
            <person name="Haas B."/>
            <person name="Abouelleil A."/>
            <person name="Alvarado L."/>
            <person name="Arachchi H.M."/>
            <person name="Berlin A."/>
            <person name="Brown A."/>
            <person name="Chapman S.B."/>
            <person name="Chen Z."/>
            <person name="Dunbar C."/>
            <person name="Freedman E."/>
            <person name="Gearin G."/>
            <person name="Gellesch M."/>
            <person name="Goldberg J."/>
            <person name="Griggs A."/>
            <person name="Gujja S."/>
            <person name="Heiman D."/>
            <person name="Howarth C."/>
            <person name="Larson L."/>
            <person name="Lui A."/>
            <person name="MacDonald P.J.P."/>
            <person name="Mehta T."/>
            <person name="Montmayeur A."/>
            <person name="Murphy C."/>
            <person name="Neiman D."/>
            <person name="Pearson M."/>
            <person name="Priest M."/>
            <person name="Roberts A."/>
            <person name="Saif S."/>
            <person name="Shea T."/>
            <person name="Shenoy N."/>
            <person name="Sisk P."/>
            <person name="Stolte C."/>
            <person name="Sykes S."/>
            <person name="Yandava C."/>
            <person name="Wortman J."/>
            <person name="Nusbaum C."/>
            <person name="Birren B."/>
        </authorList>
    </citation>
    <scope>NUCLEOTIDE SEQUENCE</scope>
    <source>
        <strain evidence="1">ATCC 64411</strain>
    </source>
</reference>